<keyword evidence="1" id="KW-0472">Membrane</keyword>
<dbReference type="RefSeq" id="WP_111515469.1">
    <property type="nucleotide sequence ID" value="NZ_QFYR01000003.1"/>
</dbReference>
<evidence type="ECO:0000313" key="2">
    <source>
        <dbReference type="EMBL" id="RAK52145.1"/>
    </source>
</evidence>
<keyword evidence="3" id="KW-1185">Reference proteome</keyword>
<keyword evidence="1" id="KW-1133">Transmembrane helix</keyword>
<comment type="caution">
    <text evidence="2">The sequence shown here is derived from an EMBL/GenBank/DDBJ whole genome shotgun (WGS) entry which is preliminary data.</text>
</comment>
<evidence type="ECO:0000256" key="1">
    <source>
        <dbReference type="SAM" id="Phobius"/>
    </source>
</evidence>
<feature type="transmembrane region" description="Helical" evidence="1">
    <location>
        <begin position="90"/>
        <end position="110"/>
    </location>
</feature>
<proteinExistence type="predicted"/>
<dbReference type="EMBL" id="QFYR01000003">
    <property type="protein sequence ID" value="RAK52145.1"/>
    <property type="molecule type" value="Genomic_DNA"/>
</dbReference>
<accession>A0A328AC12</accession>
<dbReference type="Proteomes" id="UP000249725">
    <property type="component" value="Unassembled WGS sequence"/>
</dbReference>
<organism evidence="2 3">
    <name type="scientific">Phenylobacterium deserti</name>
    <dbReference type="NCBI Taxonomy" id="1914756"/>
    <lineage>
        <taxon>Bacteria</taxon>
        <taxon>Pseudomonadati</taxon>
        <taxon>Pseudomonadota</taxon>
        <taxon>Alphaproteobacteria</taxon>
        <taxon>Caulobacterales</taxon>
        <taxon>Caulobacteraceae</taxon>
        <taxon>Phenylobacterium</taxon>
    </lineage>
</organism>
<name>A0A328AC12_9CAUL</name>
<keyword evidence="1" id="KW-0812">Transmembrane</keyword>
<gene>
    <name evidence="2" type="ORF">DJ018_13395</name>
</gene>
<evidence type="ECO:0000313" key="3">
    <source>
        <dbReference type="Proteomes" id="UP000249725"/>
    </source>
</evidence>
<protein>
    <submittedName>
        <fullName evidence="2">Uncharacterized protein</fullName>
    </submittedName>
</protein>
<sequence>MADERPDLGRAPAWARHLHDCMHAMQVQQQSDRHSAANRDMAIEASLRLISEKLGAESDDGKSGTGIVGELRRTSANVASLMAERNMMRGALAAITAAGTLILLGLKSWILQITGQGPNT</sequence>
<reference evidence="3" key="1">
    <citation type="submission" date="2018-05" db="EMBL/GenBank/DDBJ databases">
        <authorList>
            <person name="Li X."/>
        </authorList>
    </citation>
    <scope>NUCLEOTIDE SEQUENCE [LARGE SCALE GENOMIC DNA]</scope>
    <source>
        <strain evidence="3">YIM 73061</strain>
    </source>
</reference>
<dbReference type="AlphaFoldDB" id="A0A328AC12"/>